<comment type="caution">
    <text evidence="2">The sequence shown here is derived from an EMBL/GenBank/DDBJ whole genome shotgun (WGS) entry which is preliminary data.</text>
</comment>
<dbReference type="RefSeq" id="WP_078499181.1">
    <property type="nucleotide sequence ID" value="NZ_MSZX01000005.1"/>
</dbReference>
<keyword evidence="1" id="KW-1133">Transmembrane helix</keyword>
<dbReference type="Proteomes" id="UP000190188">
    <property type="component" value="Unassembled WGS sequence"/>
</dbReference>
<dbReference type="EMBL" id="MSZX01000005">
    <property type="protein sequence ID" value="OPA77440.1"/>
    <property type="molecule type" value="Genomic_DNA"/>
</dbReference>
<name>A0A1T2XC71_9BACL</name>
<accession>A0A1T2XC71</accession>
<keyword evidence="1" id="KW-0472">Membrane</keyword>
<organism evidence="2 3">
    <name type="scientific">Paenibacillus selenitireducens</name>
    <dbReference type="NCBI Taxonomy" id="1324314"/>
    <lineage>
        <taxon>Bacteria</taxon>
        <taxon>Bacillati</taxon>
        <taxon>Bacillota</taxon>
        <taxon>Bacilli</taxon>
        <taxon>Bacillales</taxon>
        <taxon>Paenibacillaceae</taxon>
        <taxon>Paenibacillus</taxon>
    </lineage>
</organism>
<proteinExistence type="predicted"/>
<reference evidence="2 3" key="1">
    <citation type="submission" date="2017-01" db="EMBL/GenBank/DDBJ databases">
        <title>Genome analysis of Paenibacillus selenitrireducens ES3-24.</title>
        <authorList>
            <person name="Xu D."/>
            <person name="Yao R."/>
            <person name="Zheng S."/>
        </authorList>
    </citation>
    <scope>NUCLEOTIDE SEQUENCE [LARGE SCALE GENOMIC DNA]</scope>
    <source>
        <strain evidence="2 3">ES3-24</strain>
    </source>
</reference>
<protein>
    <submittedName>
        <fullName evidence="2">Uncharacterized protein</fullName>
    </submittedName>
</protein>
<gene>
    <name evidence="2" type="ORF">BVG16_13355</name>
</gene>
<evidence type="ECO:0000256" key="1">
    <source>
        <dbReference type="SAM" id="Phobius"/>
    </source>
</evidence>
<dbReference type="AlphaFoldDB" id="A0A1T2XC71"/>
<dbReference type="STRING" id="1324314.BVG16_13355"/>
<feature type="transmembrane region" description="Helical" evidence="1">
    <location>
        <begin position="85"/>
        <end position="102"/>
    </location>
</feature>
<keyword evidence="1" id="KW-0812">Transmembrane</keyword>
<keyword evidence="3" id="KW-1185">Reference proteome</keyword>
<evidence type="ECO:0000313" key="3">
    <source>
        <dbReference type="Proteomes" id="UP000190188"/>
    </source>
</evidence>
<dbReference type="OrthoDB" id="67353at2"/>
<evidence type="ECO:0000313" key="2">
    <source>
        <dbReference type="EMBL" id="OPA77440.1"/>
    </source>
</evidence>
<sequence>MGEIRLLAVESSNIDLKELIDRLDADLQQRYPVENGNYNLRRSVSISNMAMKKSSLSENMSTIHIVCAMRRCLSKSMKSKKAQRVLGLLLVAMQSILIIVGGQM</sequence>